<reference evidence="2" key="1">
    <citation type="submission" date="2020-02" db="EMBL/GenBank/DDBJ databases">
        <authorList>
            <person name="Gao J."/>
            <person name="Sun J."/>
        </authorList>
    </citation>
    <scope>NUCLEOTIDE SEQUENCE</scope>
    <source>
        <strain evidence="2">602-2</strain>
    </source>
</reference>
<sequence>MSVADSAIDTAAIAYARALLRAPRRRQKMLPVLLAAAFAAVAAVSFATVMVLAPPLTTQHLPKERLGD</sequence>
<organism evidence="2">
    <name type="scientific">Caulobacter sp. 602-2</name>
    <dbReference type="NCBI Taxonomy" id="2710887"/>
    <lineage>
        <taxon>Bacteria</taxon>
        <taxon>Pseudomonadati</taxon>
        <taxon>Pseudomonadota</taxon>
        <taxon>Alphaproteobacteria</taxon>
        <taxon>Caulobacterales</taxon>
        <taxon>Caulobacteraceae</taxon>
        <taxon>Caulobacter</taxon>
    </lineage>
</organism>
<protein>
    <submittedName>
        <fullName evidence="2">Uncharacterized protein</fullName>
    </submittedName>
</protein>
<keyword evidence="1" id="KW-0812">Transmembrane</keyword>
<comment type="caution">
    <text evidence="2">The sequence shown here is derived from an EMBL/GenBank/DDBJ whole genome shotgun (WGS) entry which is preliminary data.</text>
</comment>
<dbReference type="RefSeq" id="WP_165255608.1">
    <property type="nucleotide sequence ID" value="NZ_JAAKGT010000001.1"/>
</dbReference>
<name>A0A6G4QSZ3_9CAUL</name>
<dbReference type="AlphaFoldDB" id="A0A6G4QSZ3"/>
<accession>A0A6G4QSZ3</accession>
<keyword evidence="1" id="KW-0472">Membrane</keyword>
<evidence type="ECO:0000256" key="1">
    <source>
        <dbReference type="SAM" id="Phobius"/>
    </source>
</evidence>
<evidence type="ECO:0000313" key="2">
    <source>
        <dbReference type="EMBL" id="NGM48375.1"/>
    </source>
</evidence>
<keyword evidence="1" id="KW-1133">Transmembrane helix</keyword>
<dbReference type="EMBL" id="JAAKGT010000001">
    <property type="protein sequence ID" value="NGM48375.1"/>
    <property type="molecule type" value="Genomic_DNA"/>
</dbReference>
<proteinExistence type="predicted"/>
<gene>
    <name evidence="2" type="ORF">G5B46_02020</name>
</gene>
<feature type="transmembrane region" description="Helical" evidence="1">
    <location>
        <begin position="30"/>
        <end position="53"/>
    </location>
</feature>